<feature type="non-terminal residue" evidence="1">
    <location>
        <position position="1"/>
    </location>
</feature>
<keyword evidence="2" id="KW-1185">Reference proteome</keyword>
<evidence type="ECO:0000313" key="2">
    <source>
        <dbReference type="Proteomes" id="UP000621799"/>
    </source>
</evidence>
<protein>
    <submittedName>
        <fullName evidence="1">MBL fold metallo-hydrolase</fullName>
    </submittedName>
</protein>
<accession>A0A928Z7F3</accession>
<dbReference type="RefSeq" id="WP_264319882.1">
    <property type="nucleotide sequence ID" value="NZ_JADEXN010000021.1"/>
</dbReference>
<dbReference type="EMBL" id="JADEXN010000021">
    <property type="protein sequence ID" value="MBE9039623.1"/>
    <property type="molecule type" value="Genomic_DNA"/>
</dbReference>
<sequence>MSVDQFIAAFDRDVPASPPEALPIITFNDTVTFHLNGNTIRTVHVEPAHTDGDSIVHFREADVMHLGDVYFNGFYPFIDVGSGGSINGMIRAVEAVLPMVGDRTQIIPGHGPLSNGAELLVYRDMLVTVRDRVNEAISAGMTVDEFVASNPTVDLDEMWGDGFLSPEAFLRIVYEDLSR</sequence>
<organism evidence="1 2">
    <name type="scientific">Zarconia navalis LEGE 11467</name>
    <dbReference type="NCBI Taxonomy" id="1828826"/>
    <lineage>
        <taxon>Bacteria</taxon>
        <taxon>Bacillati</taxon>
        <taxon>Cyanobacteriota</taxon>
        <taxon>Cyanophyceae</taxon>
        <taxon>Oscillatoriophycideae</taxon>
        <taxon>Oscillatoriales</taxon>
        <taxon>Oscillatoriales incertae sedis</taxon>
        <taxon>Zarconia</taxon>
        <taxon>Zarconia navalis</taxon>
    </lineage>
</organism>
<comment type="caution">
    <text evidence="1">The sequence shown here is derived from an EMBL/GenBank/DDBJ whole genome shotgun (WGS) entry which is preliminary data.</text>
</comment>
<gene>
    <name evidence="1" type="ORF">IQ235_02280</name>
</gene>
<dbReference type="SUPFAM" id="SSF56281">
    <property type="entry name" value="Metallo-hydrolase/oxidoreductase"/>
    <property type="match status" value="1"/>
</dbReference>
<proteinExistence type="predicted"/>
<evidence type="ECO:0000313" key="1">
    <source>
        <dbReference type="EMBL" id="MBE9039623.1"/>
    </source>
</evidence>
<dbReference type="AlphaFoldDB" id="A0A928Z7F3"/>
<reference evidence="1" key="1">
    <citation type="submission" date="2020-10" db="EMBL/GenBank/DDBJ databases">
        <authorList>
            <person name="Castelo-Branco R."/>
            <person name="Eusebio N."/>
            <person name="Adriana R."/>
            <person name="Vieira A."/>
            <person name="Brugerolle De Fraissinette N."/>
            <person name="Rezende De Castro R."/>
            <person name="Schneider M.P."/>
            <person name="Vasconcelos V."/>
            <person name="Leao P.N."/>
        </authorList>
    </citation>
    <scope>NUCLEOTIDE SEQUENCE</scope>
    <source>
        <strain evidence="1">LEGE 11467</strain>
    </source>
</reference>
<dbReference type="Proteomes" id="UP000621799">
    <property type="component" value="Unassembled WGS sequence"/>
</dbReference>
<dbReference type="Gene3D" id="3.60.15.10">
    <property type="entry name" value="Ribonuclease Z/Hydroxyacylglutathione hydrolase-like"/>
    <property type="match status" value="1"/>
</dbReference>
<dbReference type="InterPro" id="IPR036866">
    <property type="entry name" value="RibonucZ/Hydroxyglut_hydro"/>
</dbReference>
<name>A0A928Z7F3_9CYAN</name>